<dbReference type="AlphaFoldDB" id="A0A3A2ZB44"/>
<dbReference type="OrthoDB" id="422362at2759"/>
<evidence type="ECO:0000259" key="4">
    <source>
        <dbReference type="PROSITE" id="PS50975"/>
    </source>
</evidence>
<dbReference type="SUPFAM" id="SSF56059">
    <property type="entry name" value="Glutathione synthetase ATP-binding domain-like"/>
    <property type="match status" value="1"/>
</dbReference>
<proteinExistence type="inferred from homology"/>
<sequence length="368" mass="40605">MSSKTPVVAVLFQAIDPPIINGVRKPRKPGGYQDSGADIAYSLQKRGIRVITPNPTPSPSIQEGWCFPDTENGIIDAVRQGATHLWANTILFSSHPLQVSGEIQKYAQGTIDVVGQPPSMVERFDDKALLNDRLRDLGRFTLPKSWILKESDDIASFIQSIEKDEEATYPIVGKPVRGRGSHGVKVCYGSQDLQSHISSLFKESPLVMLEQFLAGEEATITVMPPAPGKNGYTSFPPVERFNHDDGVAPYNGVVAVTRNSRVVSQEDMDQDSSYGIAMRECEQVVELIQAMAPIRIDIRRFKEGSRFALFDINMKPNMTGPGRPGREDQASLSALAAAAVGWDYPALLGEMLKTARPLEEFREFRPVF</sequence>
<evidence type="ECO:0000256" key="1">
    <source>
        <dbReference type="ARBA" id="ARBA00010871"/>
    </source>
</evidence>
<protein>
    <submittedName>
        <fullName evidence="5">D-ala D-ala ligase</fullName>
    </submittedName>
</protein>
<comment type="caution">
    <text evidence="5">The sequence shown here is derived from an EMBL/GenBank/DDBJ whole genome shotgun (WGS) entry which is preliminary data.</text>
</comment>
<organism evidence="5 6">
    <name type="scientific">Aspergillus sclerotialis</name>
    <dbReference type="NCBI Taxonomy" id="2070753"/>
    <lineage>
        <taxon>Eukaryota</taxon>
        <taxon>Fungi</taxon>
        <taxon>Dikarya</taxon>
        <taxon>Ascomycota</taxon>
        <taxon>Pezizomycotina</taxon>
        <taxon>Eurotiomycetes</taxon>
        <taxon>Eurotiomycetidae</taxon>
        <taxon>Eurotiales</taxon>
        <taxon>Aspergillaceae</taxon>
        <taxon>Aspergillus</taxon>
        <taxon>Aspergillus subgen. Polypaecilum</taxon>
    </lineage>
</organism>
<dbReference type="GO" id="GO:0005524">
    <property type="term" value="F:ATP binding"/>
    <property type="evidence" value="ECO:0007669"/>
    <property type="project" value="UniProtKB-UniRule"/>
</dbReference>
<dbReference type="Pfam" id="PF07478">
    <property type="entry name" value="Dala_Dala_lig_C"/>
    <property type="match status" value="1"/>
</dbReference>
<keyword evidence="2 5" id="KW-0436">Ligase</keyword>
<keyword evidence="3" id="KW-0067">ATP-binding</keyword>
<dbReference type="GO" id="GO:0008716">
    <property type="term" value="F:D-alanine-D-alanine ligase activity"/>
    <property type="evidence" value="ECO:0007669"/>
    <property type="project" value="InterPro"/>
</dbReference>
<evidence type="ECO:0000313" key="6">
    <source>
        <dbReference type="Proteomes" id="UP000266188"/>
    </source>
</evidence>
<reference evidence="6" key="1">
    <citation type="submission" date="2017-02" db="EMBL/GenBank/DDBJ databases">
        <authorList>
            <person name="Tafer H."/>
            <person name="Lopandic K."/>
        </authorList>
    </citation>
    <scope>NUCLEOTIDE SEQUENCE [LARGE SCALE GENOMIC DNA]</scope>
    <source>
        <strain evidence="6">CBS 366.77</strain>
    </source>
</reference>
<dbReference type="Gene3D" id="3.30.1490.20">
    <property type="entry name" value="ATP-grasp fold, A domain"/>
    <property type="match status" value="1"/>
</dbReference>
<dbReference type="Proteomes" id="UP000266188">
    <property type="component" value="Unassembled WGS sequence"/>
</dbReference>
<accession>A0A3A2ZB44</accession>
<gene>
    <name evidence="5" type="ORF">PHISCL_09160</name>
</gene>
<dbReference type="EMBL" id="MVGC01000540">
    <property type="protein sequence ID" value="RJE18507.1"/>
    <property type="molecule type" value="Genomic_DNA"/>
</dbReference>
<dbReference type="InterPro" id="IPR013815">
    <property type="entry name" value="ATP_grasp_subdomain_1"/>
</dbReference>
<dbReference type="PROSITE" id="PS50975">
    <property type="entry name" value="ATP_GRASP"/>
    <property type="match status" value="1"/>
</dbReference>
<dbReference type="InterPro" id="IPR011095">
    <property type="entry name" value="Dala_Dala_lig_C"/>
</dbReference>
<keyword evidence="6" id="KW-1185">Reference proteome</keyword>
<feature type="domain" description="ATP-grasp" evidence="4">
    <location>
        <begin position="132"/>
        <end position="353"/>
    </location>
</feature>
<dbReference type="STRING" id="2070753.A0A3A2ZB44"/>
<dbReference type="PANTHER" id="PTHR23132">
    <property type="entry name" value="D-ALANINE--D-ALANINE LIGASE"/>
    <property type="match status" value="1"/>
</dbReference>
<evidence type="ECO:0000256" key="2">
    <source>
        <dbReference type="ARBA" id="ARBA00022598"/>
    </source>
</evidence>
<dbReference type="GO" id="GO:0046872">
    <property type="term" value="F:metal ion binding"/>
    <property type="evidence" value="ECO:0007669"/>
    <property type="project" value="InterPro"/>
</dbReference>
<dbReference type="InterPro" id="IPR011761">
    <property type="entry name" value="ATP-grasp"/>
</dbReference>
<dbReference type="Gene3D" id="3.30.470.20">
    <property type="entry name" value="ATP-grasp fold, B domain"/>
    <property type="match status" value="1"/>
</dbReference>
<name>A0A3A2ZB44_9EURO</name>
<keyword evidence="3" id="KW-0547">Nucleotide-binding</keyword>
<comment type="similarity">
    <text evidence="1">Belongs to the D-alanine--D-alanine ligase family.</text>
</comment>
<evidence type="ECO:0000313" key="5">
    <source>
        <dbReference type="EMBL" id="RJE18507.1"/>
    </source>
</evidence>
<dbReference type="PANTHER" id="PTHR23132:SF23">
    <property type="entry name" value="D-ALANINE--D-ALANINE LIGASE B"/>
    <property type="match status" value="1"/>
</dbReference>
<evidence type="ECO:0000256" key="3">
    <source>
        <dbReference type="PROSITE-ProRule" id="PRU00409"/>
    </source>
</evidence>